<dbReference type="InterPro" id="IPR011576">
    <property type="entry name" value="Pyridox_Oxase_N"/>
</dbReference>
<gene>
    <name evidence="9" type="primary">pdxH</name>
    <name evidence="14" type="ORF">GRFL_3572</name>
</gene>
<comment type="catalytic activity">
    <reaction evidence="9">
        <text>pyridoxamine 5'-phosphate + O2 + H2O = pyridoxal 5'-phosphate + H2O2 + NH4(+)</text>
        <dbReference type="Rhea" id="RHEA:15817"/>
        <dbReference type="ChEBI" id="CHEBI:15377"/>
        <dbReference type="ChEBI" id="CHEBI:15379"/>
        <dbReference type="ChEBI" id="CHEBI:16240"/>
        <dbReference type="ChEBI" id="CHEBI:28938"/>
        <dbReference type="ChEBI" id="CHEBI:58451"/>
        <dbReference type="ChEBI" id="CHEBI:597326"/>
        <dbReference type="EC" id="1.4.3.5"/>
    </reaction>
</comment>
<evidence type="ECO:0000256" key="7">
    <source>
        <dbReference type="ARBA" id="ARBA00023002"/>
    </source>
</evidence>
<evidence type="ECO:0000256" key="2">
    <source>
        <dbReference type="ARBA" id="ARBA00005037"/>
    </source>
</evidence>
<reference evidence="14 15" key="1">
    <citation type="submission" date="2016-07" db="EMBL/GenBank/DDBJ databases">
        <title>Multi-omics approach to identify versatile polysaccharide utilization systems of a marine flavobacterium Gramella flava.</title>
        <authorList>
            <person name="Tang K."/>
        </authorList>
    </citation>
    <scope>NUCLEOTIDE SEQUENCE [LARGE SCALE GENOMIC DNA]</scope>
    <source>
        <strain evidence="14 15">JLT2011</strain>
    </source>
</reference>
<evidence type="ECO:0000256" key="1">
    <source>
        <dbReference type="ARBA" id="ARBA00004738"/>
    </source>
</evidence>
<dbReference type="SUPFAM" id="SSF50475">
    <property type="entry name" value="FMN-binding split barrel"/>
    <property type="match status" value="1"/>
</dbReference>
<dbReference type="Pfam" id="PF01243">
    <property type="entry name" value="PNPOx_N"/>
    <property type="match status" value="1"/>
</dbReference>
<sequence length="214" mass="24886">MEKDLTAYRKSYEKGALDEVDVPQNPWELFQNWFELADASANIEEANAMTLATVDQSLMPKSRVVLLKSFDQEGFRFFTNYGSEKGRDLESNPQCCLSFFWPALEKQVIIKGKAEKLPRQESEEYFHSRPKGSQLGALASHQSSVISNREELENRLKDLEQQYQDGSVPLPDYWGGYLVRPVSFEFWQGRQNRLHDRLLYTPNNDNWKIERLAP</sequence>
<feature type="binding site" evidence="9 10">
    <location>
        <begin position="193"/>
        <end position="195"/>
    </location>
    <ligand>
        <name>substrate</name>
    </ligand>
</feature>
<evidence type="ECO:0000256" key="9">
    <source>
        <dbReference type="HAMAP-Rule" id="MF_01629"/>
    </source>
</evidence>
<evidence type="ECO:0000313" key="14">
    <source>
        <dbReference type="EMBL" id="APU70296.1"/>
    </source>
</evidence>
<comment type="pathway">
    <text evidence="2 9">Cofactor metabolism; pyridoxal 5'-phosphate salvage; pyridoxal 5'-phosphate from pyridoxine 5'-phosphate: step 1/1.</text>
</comment>
<comment type="catalytic activity">
    <reaction evidence="9">
        <text>pyridoxine 5'-phosphate + O2 = pyridoxal 5'-phosphate + H2O2</text>
        <dbReference type="Rhea" id="RHEA:15149"/>
        <dbReference type="ChEBI" id="CHEBI:15379"/>
        <dbReference type="ChEBI" id="CHEBI:16240"/>
        <dbReference type="ChEBI" id="CHEBI:58589"/>
        <dbReference type="ChEBI" id="CHEBI:597326"/>
        <dbReference type="EC" id="1.4.3.5"/>
    </reaction>
</comment>
<dbReference type="NCBIfam" id="NF004231">
    <property type="entry name" value="PRK05679.1"/>
    <property type="match status" value="1"/>
</dbReference>
<dbReference type="UniPathway" id="UPA01068">
    <property type="reaction ID" value="UER00304"/>
</dbReference>
<comment type="similarity">
    <text evidence="3 9">Belongs to the pyridoxamine 5'-phosphate oxidase family.</text>
</comment>
<keyword evidence="8 9" id="KW-0664">Pyridoxine biosynthesis</keyword>
<evidence type="ECO:0000256" key="11">
    <source>
        <dbReference type="PIRSR" id="PIRSR000190-2"/>
    </source>
</evidence>
<dbReference type="GO" id="GO:0008615">
    <property type="term" value="P:pyridoxine biosynthetic process"/>
    <property type="evidence" value="ECO:0007669"/>
    <property type="project" value="UniProtKB-UniRule"/>
</dbReference>
<dbReference type="InterPro" id="IPR019740">
    <property type="entry name" value="Pyridox_Oxase_CS"/>
</dbReference>
<evidence type="ECO:0000313" key="15">
    <source>
        <dbReference type="Proteomes" id="UP000186230"/>
    </source>
</evidence>
<keyword evidence="7 9" id="KW-0560">Oxidoreductase</keyword>
<evidence type="ECO:0000256" key="5">
    <source>
        <dbReference type="ARBA" id="ARBA00022630"/>
    </source>
</evidence>
<dbReference type="NCBIfam" id="TIGR00558">
    <property type="entry name" value="pdxH"/>
    <property type="match status" value="1"/>
</dbReference>
<evidence type="ECO:0000256" key="6">
    <source>
        <dbReference type="ARBA" id="ARBA00022643"/>
    </source>
</evidence>
<evidence type="ECO:0000256" key="4">
    <source>
        <dbReference type="ARBA" id="ARBA00011738"/>
    </source>
</evidence>
<comment type="function">
    <text evidence="9">Catalyzes the oxidation of either pyridoxine 5'-phosphate (PNP) or pyridoxamine 5'-phosphate (PMP) into pyridoxal 5'-phosphate (PLP).</text>
</comment>
<dbReference type="KEGG" id="gfl:GRFL_3572"/>
<dbReference type="Proteomes" id="UP000186230">
    <property type="component" value="Chromosome"/>
</dbReference>
<comment type="pathway">
    <text evidence="1 9">Cofactor metabolism; pyridoxal 5'-phosphate salvage; pyridoxal 5'-phosphate from pyridoxamine 5'-phosphate: step 1/1.</text>
</comment>
<dbReference type="Pfam" id="PF10590">
    <property type="entry name" value="PNP_phzG_C"/>
    <property type="match status" value="1"/>
</dbReference>
<evidence type="ECO:0000259" key="12">
    <source>
        <dbReference type="Pfam" id="PF01243"/>
    </source>
</evidence>
<feature type="binding site" evidence="9 11">
    <location>
        <position position="85"/>
    </location>
    <ligand>
        <name>FMN</name>
        <dbReference type="ChEBI" id="CHEBI:58210"/>
    </ligand>
</feature>
<dbReference type="EMBL" id="CP016359">
    <property type="protein sequence ID" value="APU70296.1"/>
    <property type="molecule type" value="Genomic_DNA"/>
</dbReference>
<name>A0A1L7I9L4_9FLAO</name>
<comment type="caution">
    <text evidence="9">Lacks conserved residue(s) required for the propagation of feature annotation.</text>
</comment>
<dbReference type="RefSeq" id="WP_083645835.1">
    <property type="nucleotide sequence ID" value="NZ_AMRU01000004.1"/>
</dbReference>
<feature type="binding site" evidence="9 10">
    <location>
        <position position="133"/>
    </location>
    <ligand>
        <name>substrate</name>
    </ligand>
</feature>
<feature type="binding site" evidence="9 10">
    <location>
        <position position="125"/>
    </location>
    <ligand>
        <name>substrate</name>
    </ligand>
</feature>
<dbReference type="AlphaFoldDB" id="A0A1L7I9L4"/>
<dbReference type="GO" id="GO:0004733">
    <property type="term" value="F:pyridoxamine phosphate oxidase activity"/>
    <property type="evidence" value="ECO:0007669"/>
    <property type="project" value="UniProtKB-UniRule"/>
</dbReference>
<dbReference type="PROSITE" id="PS01064">
    <property type="entry name" value="PYRIDOX_OXIDASE"/>
    <property type="match status" value="1"/>
</dbReference>
<accession>A0A1L7I9L4</accession>
<dbReference type="InterPro" id="IPR019576">
    <property type="entry name" value="Pyridoxamine_oxidase_dimer_C"/>
</dbReference>
<dbReference type="GO" id="GO:0010181">
    <property type="term" value="F:FMN binding"/>
    <property type="evidence" value="ECO:0007669"/>
    <property type="project" value="UniProtKB-UniRule"/>
</dbReference>
<feature type="binding site" evidence="9 11">
    <location>
        <position position="197"/>
    </location>
    <ligand>
        <name>FMN</name>
        <dbReference type="ChEBI" id="CHEBI:58210"/>
    </ligand>
</feature>
<feature type="binding site" evidence="9 11">
    <location>
        <position position="107"/>
    </location>
    <ligand>
        <name>FMN</name>
        <dbReference type="ChEBI" id="CHEBI:58210"/>
    </ligand>
</feature>
<evidence type="ECO:0000256" key="3">
    <source>
        <dbReference type="ARBA" id="ARBA00007301"/>
    </source>
</evidence>
<keyword evidence="6 9" id="KW-0288">FMN</keyword>
<dbReference type="FunFam" id="2.30.110.10:FF:000005">
    <property type="entry name" value="NAD(P)H-hydrate epimerase"/>
    <property type="match status" value="1"/>
</dbReference>
<organism evidence="14 15">
    <name type="scientific">Christiangramia flava JLT2011</name>
    <dbReference type="NCBI Taxonomy" id="1229726"/>
    <lineage>
        <taxon>Bacteria</taxon>
        <taxon>Pseudomonadati</taxon>
        <taxon>Bacteroidota</taxon>
        <taxon>Flavobacteriia</taxon>
        <taxon>Flavobacteriales</taxon>
        <taxon>Flavobacteriaceae</taxon>
        <taxon>Christiangramia</taxon>
    </lineage>
</organism>
<evidence type="ECO:0000256" key="10">
    <source>
        <dbReference type="PIRSR" id="PIRSR000190-1"/>
    </source>
</evidence>
<evidence type="ECO:0000259" key="13">
    <source>
        <dbReference type="Pfam" id="PF10590"/>
    </source>
</evidence>
<comment type="subunit">
    <text evidence="4 9">Homodimer.</text>
</comment>
<dbReference type="OrthoDB" id="9780392at2"/>
<protein>
    <recommendedName>
        <fullName evidence="9">Pyridoxine/pyridoxamine 5'-phosphate oxidase</fullName>
        <ecNumber evidence="9">1.4.3.5</ecNumber>
    </recommendedName>
    <alternativeName>
        <fullName evidence="9">PNP/PMP oxidase</fullName>
        <shortName evidence="9">PNPOx</shortName>
    </alternativeName>
    <alternativeName>
        <fullName evidence="9">Pyridoxal 5'-phosphate synthase</fullName>
    </alternativeName>
</protein>
<feature type="binding site" evidence="9 11">
    <location>
        <begin position="78"/>
        <end position="79"/>
    </location>
    <ligand>
        <name>FMN</name>
        <dbReference type="ChEBI" id="CHEBI:58210"/>
    </ligand>
</feature>
<dbReference type="STRING" id="1229726.GRFL_3572"/>
<comment type="cofactor">
    <cofactor evidence="9 11">
        <name>FMN</name>
        <dbReference type="ChEBI" id="CHEBI:58210"/>
    </cofactor>
    <text evidence="9 11">Binds 1 FMN per subunit.</text>
</comment>
<evidence type="ECO:0000256" key="8">
    <source>
        <dbReference type="ARBA" id="ARBA00023096"/>
    </source>
</evidence>
<dbReference type="Gene3D" id="2.30.110.10">
    <property type="entry name" value="Electron Transport, Fmn-binding Protein, Chain A"/>
    <property type="match status" value="1"/>
</dbReference>
<dbReference type="EC" id="1.4.3.5" evidence="9"/>
<feature type="binding site" evidence="10">
    <location>
        <begin position="9"/>
        <end position="12"/>
    </location>
    <ligand>
        <name>substrate</name>
    </ligand>
</feature>
<feature type="binding site" evidence="9 11">
    <location>
        <begin position="142"/>
        <end position="143"/>
    </location>
    <ligand>
        <name>FMN</name>
        <dbReference type="ChEBI" id="CHEBI:58210"/>
    </ligand>
</feature>
<dbReference type="PANTHER" id="PTHR10851">
    <property type="entry name" value="PYRIDOXINE-5-PHOSPHATE OXIDASE"/>
    <property type="match status" value="1"/>
</dbReference>
<feature type="binding site" evidence="9 10">
    <location>
        <position position="129"/>
    </location>
    <ligand>
        <name>substrate</name>
    </ligand>
</feature>
<feature type="binding site" evidence="9 11">
    <location>
        <position position="187"/>
    </location>
    <ligand>
        <name>FMN</name>
        <dbReference type="ChEBI" id="CHEBI:58210"/>
    </ligand>
</feature>
<dbReference type="PANTHER" id="PTHR10851:SF0">
    <property type="entry name" value="PYRIDOXINE-5'-PHOSPHATE OXIDASE"/>
    <property type="match status" value="1"/>
</dbReference>
<feature type="binding site" evidence="9 10">
    <location>
        <position position="68"/>
    </location>
    <ligand>
        <name>substrate</name>
    </ligand>
</feature>
<feature type="domain" description="Pyridoxamine 5'-phosphate oxidase N-terminal" evidence="12">
    <location>
        <begin position="41"/>
        <end position="161"/>
    </location>
</feature>
<feature type="domain" description="Pyridoxine 5'-phosphate oxidase dimerisation C-terminal" evidence="13">
    <location>
        <begin position="174"/>
        <end position="214"/>
    </location>
</feature>
<proteinExistence type="inferred from homology"/>
<keyword evidence="15" id="KW-1185">Reference proteome</keyword>
<keyword evidence="5 9" id="KW-0285">Flavoprotein</keyword>
<dbReference type="HAMAP" id="MF_01629">
    <property type="entry name" value="PdxH"/>
    <property type="match status" value="1"/>
</dbReference>
<feature type="binding site" evidence="9 11">
    <location>
        <begin position="63"/>
        <end position="68"/>
    </location>
    <ligand>
        <name>FMN</name>
        <dbReference type="ChEBI" id="CHEBI:58210"/>
    </ligand>
</feature>
<dbReference type="InterPro" id="IPR000659">
    <property type="entry name" value="Pyridox_Oxase"/>
</dbReference>
<dbReference type="PIRSF" id="PIRSF000190">
    <property type="entry name" value="Pyd_amn-ph_oxd"/>
    <property type="match status" value="1"/>
</dbReference>
<dbReference type="InterPro" id="IPR012349">
    <property type="entry name" value="Split_barrel_FMN-bd"/>
</dbReference>